<dbReference type="Proteomes" id="UP000198462">
    <property type="component" value="Unassembled WGS sequence"/>
</dbReference>
<dbReference type="OrthoDB" id="9808290at2"/>
<evidence type="ECO:0000313" key="1">
    <source>
        <dbReference type="EMBL" id="OWV32317.1"/>
    </source>
</evidence>
<keyword evidence="2" id="KW-1185">Reference proteome</keyword>
<evidence type="ECO:0008006" key="3">
    <source>
        <dbReference type="Google" id="ProtNLM"/>
    </source>
</evidence>
<organism evidence="1 2">
    <name type="scientific">Pacificimonas flava</name>
    <dbReference type="NCBI Taxonomy" id="1234595"/>
    <lineage>
        <taxon>Bacteria</taxon>
        <taxon>Pseudomonadati</taxon>
        <taxon>Pseudomonadota</taxon>
        <taxon>Alphaproteobacteria</taxon>
        <taxon>Sphingomonadales</taxon>
        <taxon>Sphingosinicellaceae</taxon>
        <taxon>Pacificimonas</taxon>
    </lineage>
</organism>
<dbReference type="AlphaFoldDB" id="A0A219B1U7"/>
<evidence type="ECO:0000313" key="2">
    <source>
        <dbReference type="Proteomes" id="UP000198462"/>
    </source>
</evidence>
<dbReference type="InterPro" id="IPR003795">
    <property type="entry name" value="DUF192"/>
</dbReference>
<dbReference type="PANTHER" id="PTHR37953">
    <property type="entry name" value="UPF0127 PROTEIN MJ1496"/>
    <property type="match status" value="1"/>
</dbReference>
<dbReference type="Gene3D" id="2.60.120.1140">
    <property type="entry name" value="Protein of unknown function DUF192"/>
    <property type="match status" value="1"/>
</dbReference>
<reference evidence="2" key="1">
    <citation type="submission" date="2017-05" db="EMBL/GenBank/DDBJ databases">
        <authorList>
            <person name="Lin X."/>
        </authorList>
    </citation>
    <scope>NUCLEOTIDE SEQUENCE [LARGE SCALE GENOMIC DNA]</scope>
    <source>
        <strain evidence="2">JLT2012</strain>
    </source>
</reference>
<dbReference type="PANTHER" id="PTHR37953:SF1">
    <property type="entry name" value="UPF0127 PROTEIN MJ1496"/>
    <property type="match status" value="1"/>
</dbReference>
<gene>
    <name evidence="1" type="ORF">B5C34_01835</name>
</gene>
<proteinExistence type="predicted"/>
<name>A0A219B1U7_9SPHN</name>
<protein>
    <recommendedName>
        <fullName evidence="3">DUF192 domain-containing protein</fullName>
    </recommendedName>
</protein>
<comment type="caution">
    <text evidence="1">The sequence shown here is derived from an EMBL/GenBank/DDBJ whole genome shotgun (WGS) entry which is preliminary data.</text>
</comment>
<dbReference type="Pfam" id="PF02643">
    <property type="entry name" value="DUF192"/>
    <property type="match status" value="1"/>
</dbReference>
<dbReference type="InterPro" id="IPR038695">
    <property type="entry name" value="Saro_0823-like_sf"/>
</dbReference>
<accession>A0A219B1U7</accession>
<dbReference type="EMBL" id="NFZT01000001">
    <property type="protein sequence ID" value="OWV32317.1"/>
    <property type="molecule type" value="Genomic_DNA"/>
</dbReference>
<sequence>MMLGLACSACTASSQPSAKAAETLEEGWIPLSIETETGTHDYQVELALTQDEQARGLMFRQEMAPDEGMLFPFDPPRPASFWMKNTYLPLDMIFVTADGTIESIAADTVPLATSSYRSQGTVAAVLELNAGEAARIGAEAGDRVSYELPAR</sequence>